<reference evidence="1 2" key="1">
    <citation type="submission" date="2024-04" db="EMBL/GenBank/DDBJ databases">
        <authorList>
            <person name="Fracassetti M."/>
        </authorList>
    </citation>
    <scope>NUCLEOTIDE SEQUENCE [LARGE SCALE GENOMIC DNA]</scope>
</reference>
<sequence length="112" mass="11805">MPLPALQIQCDRDCCSTAASAPNAAASVAPLASTIHPASTENSMVQVGEEVACLRLVDGGANLKMAVVIEGQDEEDGGKSLLPCSPQRRRRNSSFVCNVTDAYTKERVDGIE</sequence>
<organism evidence="1 2">
    <name type="scientific">Linum trigynum</name>
    <dbReference type="NCBI Taxonomy" id="586398"/>
    <lineage>
        <taxon>Eukaryota</taxon>
        <taxon>Viridiplantae</taxon>
        <taxon>Streptophyta</taxon>
        <taxon>Embryophyta</taxon>
        <taxon>Tracheophyta</taxon>
        <taxon>Spermatophyta</taxon>
        <taxon>Magnoliopsida</taxon>
        <taxon>eudicotyledons</taxon>
        <taxon>Gunneridae</taxon>
        <taxon>Pentapetalae</taxon>
        <taxon>rosids</taxon>
        <taxon>fabids</taxon>
        <taxon>Malpighiales</taxon>
        <taxon>Linaceae</taxon>
        <taxon>Linum</taxon>
    </lineage>
</organism>
<evidence type="ECO:0000313" key="1">
    <source>
        <dbReference type="EMBL" id="CAL1356725.1"/>
    </source>
</evidence>
<protein>
    <submittedName>
        <fullName evidence="1">Uncharacterized protein</fullName>
    </submittedName>
</protein>
<accession>A0AAV2CJH0</accession>
<evidence type="ECO:0000313" key="2">
    <source>
        <dbReference type="Proteomes" id="UP001497516"/>
    </source>
</evidence>
<keyword evidence="2" id="KW-1185">Reference proteome</keyword>
<dbReference type="AlphaFoldDB" id="A0AAV2CJH0"/>
<proteinExistence type="predicted"/>
<gene>
    <name evidence="1" type="ORF">LTRI10_LOCUS4404</name>
</gene>
<dbReference type="EMBL" id="OZ034813">
    <property type="protein sequence ID" value="CAL1356725.1"/>
    <property type="molecule type" value="Genomic_DNA"/>
</dbReference>
<name>A0AAV2CJH0_9ROSI</name>
<dbReference type="Proteomes" id="UP001497516">
    <property type="component" value="Chromosome 1"/>
</dbReference>